<dbReference type="EMBL" id="JAESVG020000001">
    <property type="protein sequence ID" value="KAG8630998.1"/>
    <property type="molecule type" value="Genomic_DNA"/>
</dbReference>
<sequence length="178" mass="19089">MPLPTTLLTFCTLLFTPRTYALALNIPRAGAPPYTPLTSSCTLTSPLSAPATNYSTPLLIPSSSVRASSLLYQTYFPLSDTTSMAERWEGCVQQCNGLAGCRAAFMADGVKTPKKWYGTAGGKKGRGCLLFDRELMEGDFVEKKGVEKGTAGNLECSSEESEEEDEGHGGNEEGGEER</sequence>
<dbReference type="OrthoDB" id="3938895at2759"/>
<evidence type="ECO:0000313" key="4">
    <source>
        <dbReference type="Proteomes" id="UP000809789"/>
    </source>
</evidence>
<feature type="compositionally biased region" description="Acidic residues" evidence="1">
    <location>
        <begin position="157"/>
        <end position="166"/>
    </location>
</feature>
<dbReference type="Proteomes" id="UP000809789">
    <property type="component" value="Unassembled WGS sequence"/>
</dbReference>
<feature type="compositionally biased region" description="Basic and acidic residues" evidence="1">
    <location>
        <begin position="167"/>
        <end position="178"/>
    </location>
</feature>
<organism evidence="3 4">
    <name type="scientific">Elsinoe batatas</name>
    <dbReference type="NCBI Taxonomy" id="2601811"/>
    <lineage>
        <taxon>Eukaryota</taxon>
        <taxon>Fungi</taxon>
        <taxon>Dikarya</taxon>
        <taxon>Ascomycota</taxon>
        <taxon>Pezizomycotina</taxon>
        <taxon>Dothideomycetes</taxon>
        <taxon>Dothideomycetidae</taxon>
        <taxon>Myriangiales</taxon>
        <taxon>Elsinoaceae</taxon>
        <taxon>Elsinoe</taxon>
    </lineage>
</organism>
<feature type="region of interest" description="Disordered" evidence="1">
    <location>
        <begin position="141"/>
        <end position="178"/>
    </location>
</feature>
<evidence type="ECO:0000256" key="1">
    <source>
        <dbReference type="SAM" id="MobiDB-lite"/>
    </source>
</evidence>
<keyword evidence="2" id="KW-0732">Signal</keyword>
<dbReference type="AlphaFoldDB" id="A0A8K0LF14"/>
<evidence type="ECO:0000256" key="2">
    <source>
        <dbReference type="SAM" id="SignalP"/>
    </source>
</evidence>
<feature type="chain" id="PRO_5035432094" description="Apple domain-containing protein" evidence="2">
    <location>
        <begin position="24"/>
        <end position="178"/>
    </location>
</feature>
<accession>A0A8K0LF14</accession>
<name>A0A8K0LF14_9PEZI</name>
<keyword evidence="4" id="KW-1185">Reference proteome</keyword>
<feature type="signal peptide" evidence="2">
    <location>
        <begin position="1"/>
        <end position="23"/>
    </location>
</feature>
<protein>
    <recommendedName>
        <fullName evidence="5">Apple domain-containing protein</fullName>
    </recommendedName>
</protein>
<gene>
    <name evidence="3" type="ORF">KVT40_000138</name>
</gene>
<evidence type="ECO:0000313" key="3">
    <source>
        <dbReference type="EMBL" id="KAG8630998.1"/>
    </source>
</evidence>
<comment type="caution">
    <text evidence="3">The sequence shown here is derived from an EMBL/GenBank/DDBJ whole genome shotgun (WGS) entry which is preliminary data.</text>
</comment>
<evidence type="ECO:0008006" key="5">
    <source>
        <dbReference type="Google" id="ProtNLM"/>
    </source>
</evidence>
<reference evidence="3" key="1">
    <citation type="submission" date="2021-07" db="EMBL/GenBank/DDBJ databases">
        <title>Elsinoe batatas strain:CRI-CJ2 Genome sequencing and assembly.</title>
        <authorList>
            <person name="Huang L."/>
        </authorList>
    </citation>
    <scope>NUCLEOTIDE SEQUENCE</scope>
    <source>
        <strain evidence="3">CRI-CJ2</strain>
    </source>
</reference>
<proteinExistence type="predicted"/>